<evidence type="ECO:0000313" key="2">
    <source>
        <dbReference type="EMBL" id="RIA78802.1"/>
    </source>
</evidence>
<dbReference type="AlphaFoldDB" id="A0A397RZT8"/>
<sequence length="539" mass="63872">MILILCILACWSQEPGVNQRFLYFINNLFIYSLTFLGMKYMNRERKSIFRYPCYIRHLNFYEIYEASWTVWFGKTRVDYPNKVNKFKRHLSNRSHEDQDSDKEESFVSFCEYEEDNDEYQPFIRSYQTHPTHYNIYGHQVIVMAHELFKIFMENCPYIDGLNLSTIDLEFYHRMYSEEYLVPPILPDVFKCLSRLQKFVCGGNFYKKSIINSMIEYCHNLNEIEIIFNPNNDQSTDWIPLIQNQKKLENLTLSLVEYGIANIFKSLEVHFDTLTSLEFNSCSFNDCCPFKALYDFTNLKSLIFLYCGDLTYEDETDIVSGQIKYYTYPFPTLKKLQFDYSYPNEIQLMRMISGEDTESLYCNLEELILNFENSVHPDVIECVAEECINLKKFELTENGNDNSYFDSLFPIFKNCRKLQSLHVRRGYRIVSIRDKRPDPGVTLEKIAEVMPLTMKELSIVAECVFTTYDVGIFLKKCPVILTYLSLRCIGSRSEIKKLLKEYAFRNNVKIIESNFSKVDVRNGMRARDLERAFDFIVKFD</sequence>
<dbReference type="SUPFAM" id="SSF52047">
    <property type="entry name" value="RNI-like"/>
    <property type="match status" value="1"/>
</dbReference>
<keyword evidence="3" id="KW-1185">Reference proteome</keyword>
<name>A0A397RZT8_9GLOM</name>
<dbReference type="OrthoDB" id="2153609at2759"/>
<dbReference type="Proteomes" id="UP000265703">
    <property type="component" value="Unassembled WGS sequence"/>
</dbReference>
<evidence type="ECO:0000313" key="3">
    <source>
        <dbReference type="Proteomes" id="UP000265703"/>
    </source>
</evidence>
<feature type="transmembrane region" description="Helical" evidence="1">
    <location>
        <begin position="22"/>
        <end position="41"/>
    </location>
</feature>
<keyword evidence="1" id="KW-0472">Membrane</keyword>
<comment type="caution">
    <text evidence="2">The sequence shown here is derived from an EMBL/GenBank/DDBJ whole genome shotgun (WGS) entry which is preliminary data.</text>
</comment>
<proteinExistence type="predicted"/>
<keyword evidence="1" id="KW-0812">Transmembrane</keyword>
<dbReference type="Gene3D" id="3.80.10.10">
    <property type="entry name" value="Ribonuclease Inhibitor"/>
    <property type="match status" value="1"/>
</dbReference>
<accession>A0A397RZT8</accession>
<dbReference type="InterPro" id="IPR032675">
    <property type="entry name" value="LRR_dom_sf"/>
</dbReference>
<organism evidence="2 3">
    <name type="scientific">Glomus cerebriforme</name>
    <dbReference type="NCBI Taxonomy" id="658196"/>
    <lineage>
        <taxon>Eukaryota</taxon>
        <taxon>Fungi</taxon>
        <taxon>Fungi incertae sedis</taxon>
        <taxon>Mucoromycota</taxon>
        <taxon>Glomeromycotina</taxon>
        <taxon>Glomeromycetes</taxon>
        <taxon>Glomerales</taxon>
        <taxon>Glomeraceae</taxon>
        <taxon>Glomus</taxon>
    </lineage>
</organism>
<reference evidence="2 3" key="1">
    <citation type="submission" date="2018-06" db="EMBL/GenBank/DDBJ databases">
        <title>Comparative genomics reveals the genomic features of Rhizophagus irregularis, R. cerebriforme, R. diaphanum and Gigaspora rosea, and their symbiotic lifestyle signature.</title>
        <authorList>
            <person name="Morin E."/>
            <person name="San Clemente H."/>
            <person name="Chen E.C.H."/>
            <person name="De La Providencia I."/>
            <person name="Hainaut M."/>
            <person name="Kuo A."/>
            <person name="Kohler A."/>
            <person name="Murat C."/>
            <person name="Tang N."/>
            <person name="Roy S."/>
            <person name="Loubradou J."/>
            <person name="Henrissat B."/>
            <person name="Grigoriev I.V."/>
            <person name="Corradi N."/>
            <person name="Roux C."/>
            <person name="Martin F.M."/>
        </authorList>
    </citation>
    <scope>NUCLEOTIDE SEQUENCE [LARGE SCALE GENOMIC DNA]</scope>
    <source>
        <strain evidence="2 3">DAOM 227022</strain>
    </source>
</reference>
<protein>
    <recommendedName>
        <fullName evidence="4">F-box domain-containing protein</fullName>
    </recommendedName>
</protein>
<dbReference type="EMBL" id="QKYT01002037">
    <property type="protein sequence ID" value="RIA78802.1"/>
    <property type="molecule type" value="Genomic_DNA"/>
</dbReference>
<gene>
    <name evidence="2" type="ORF">C1645_795362</name>
</gene>
<keyword evidence="1" id="KW-1133">Transmembrane helix</keyword>
<evidence type="ECO:0000256" key="1">
    <source>
        <dbReference type="SAM" id="Phobius"/>
    </source>
</evidence>
<evidence type="ECO:0008006" key="4">
    <source>
        <dbReference type="Google" id="ProtNLM"/>
    </source>
</evidence>
<dbReference type="STRING" id="658196.A0A397RZT8"/>